<gene>
    <name evidence="1" type="ORF">F0919_13395</name>
</gene>
<dbReference type="Proteomes" id="UP000323632">
    <property type="component" value="Unassembled WGS sequence"/>
</dbReference>
<protein>
    <submittedName>
        <fullName evidence="1">TIGR02757 family protein</fullName>
    </submittedName>
</protein>
<organism evidence="1 2">
    <name type="scientific">Taibaiella lutea</name>
    <dbReference type="NCBI Taxonomy" id="2608001"/>
    <lineage>
        <taxon>Bacteria</taxon>
        <taxon>Pseudomonadati</taxon>
        <taxon>Bacteroidota</taxon>
        <taxon>Chitinophagia</taxon>
        <taxon>Chitinophagales</taxon>
        <taxon>Chitinophagaceae</taxon>
        <taxon>Taibaiella</taxon>
    </lineage>
</organism>
<name>A0A5M6CGG7_9BACT</name>
<dbReference type="InterPro" id="IPR014127">
    <property type="entry name" value="CHP02757"/>
</dbReference>
<sequence>MSVNAIKNLLDQKVKEYNQTFFIEKDPVSIPHRFQQLQDIEIAGFFAALFAWGNRTSIINSCTRLLNAMDNAPFDFVTNYKESDLKPLLGFVHRTFNATDLFWLLQFLKRHYAEHVSLEIAFAQFLHPLSTDVSQALIGFHNYVFAIPEAPERTKKHIATPAKNSACKRLNMFLRWMVRDDNALMTQPVDFGLWKQIKPSMLICPLDVHVGNVARRLSLLERQQNDWKAAQELTEYLRKFDKNDPVKYDFALFGLGVIERF</sequence>
<dbReference type="AlphaFoldDB" id="A0A5M6CGG7"/>
<dbReference type="EMBL" id="VWSH01000003">
    <property type="protein sequence ID" value="KAA5533530.1"/>
    <property type="molecule type" value="Genomic_DNA"/>
</dbReference>
<keyword evidence="2" id="KW-1185">Reference proteome</keyword>
<comment type="caution">
    <text evidence="1">The sequence shown here is derived from an EMBL/GenBank/DDBJ whole genome shotgun (WGS) entry which is preliminary data.</text>
</comment>
<proteinExistence type="predicted"/>
<evidence type="ECO:0000313" key="1">
    <source>
        <dbReference type="EMBL" id="KAA5533530.1"/>
    </source>
</evidence>
<dbReference type="NCBIfam" id="TIGR02757">
    <property type="entry name" value="TIGR02757 family protein"/>
    <property type="match status" value="1"/>
</dbReference>
<evidence type="ECO:0000313" key="2">
    <source>
        <dbReference type="Proteomes" id="UP000323632"/>
    </source>
</evidence>
<accession>A0A5M6CGG7</accession>
<dbReference type="Pfam" id="PF09674">
    <property type="entry name" value="DUF2400"/>
    <property type="match status" value="1"/>
</dbReference>
<reference evidence="1 2" key="1">
    <citation type="submission" date="2019-09" db="EMBL/GenBank/DDBJ databases">
        <title>Genome sequence and assembly of Taibaiella sp.</title>
        <authorList>
            <person name="Chhetri G."/>
        </authorList>
    </citation>
    <scope>NUCLEOTIDE SEQUENCE [LARGE SCALE GENOMIC DNA]</scope>
    <source>
        <strain evidence="1 2">KVB11</strain>
    </source>
</reference>